<reference evidence="8 9" key="1">
    <citation type="submission" date="2019-04" db="EMBL/GenBank/DDBJ databases">
        <title>Fungal friends and foes A comparative genomics study of 23 Aspergillus species from section Flavi.</title>
        <authorList>
            <consortium name="DOE Joint Genome Institute"/>
            <person name="Kjaerbolling I."/>
            <person name="Vesth T.C."/>
            <person name="Frisvad J.C."/>
            <person name="Nybo J.L."/>
            <person name="Theobald S."/>
            <person name="Kildgaard S."/>
            <person name="Petersen T.I."/>
            <person name="Kuo A."/>
            <person name="Sato A."/>
            <person name="Lyhne E.K."/>
            <person name="Kogle M.E."/>
            <person name="Wiebenga A."/>
            <person name="Kun R.S."/>
            <person name="Lubbers R.J."/>
            <person name="Makela M.R."/>
            <person name="Barry K."/>
            <person name="Chovatia M."/>
            <person name="Clum A."/>
            <person name="Daum C."/>
            <person name="Haridas S."/>
            <person name="He G."/>
            <person name="LaButti K."/>
            <person name="Lipzen A."/>
            <person name="Mondo S."/>
            <person name="Pangilinan J."/>
            <person name="Riley R."/>
            <person name="Salamov A."/>
            <person name="Simmons B.A."/>
            <person name="Magnuson J.K."/>
            <person name="Henrissat B."/>
            <person name="Mortensen U.H."/>
            <person name="Larsen T.O."/>
            <person name="De vries R.P."/>
            <person name="Grigoriev I.V."/>
            <person name="Machida M."/>
            <person name="Baker S.E."/>
            <person name="Andersen M.R."/>
        </authorList>
    </citation>
    <scope>NUCLEOTIDE SEQUENCE [LARGE SCALE GENOMIC DNA]</scope>
    <source>
        <strain evidence="8 9">CBS 117618</strain>
    </source>
</reference>
<feature type="transmembrane region" description="Helical" evidence="6">
    <location>
        <begin position="387"/>
        <end position="405"/>
    </location>
</feature>
<proteinExistence type="predicted"/>
<dbReference type="Proteomes" id="UP000326532">
    <property type="component" value="Unassembled WGS sequence"/>
</dbReference>
<feature type="transmembrane region" description="Helical" evidence="6">
    <location>
        <begin position="455"/>
        <end position="476"/>
    </location>
</feature>
<evidence type="ECO:0000256" key="1">
    <source>
        <dbReference type="ARBA" id="ARBA00004141"/>
    </source>
</evidence>
<dbReference type="PANTHER" id="PTHR23507:SF1">
    <property type="entry name" value="FI18259P1-RELATED"/>
    <property type="match status" value="1"/>
</dbReference>
<gene>
    <name evidence="8" type="ORF">BDV34DRAFT_196210</name>
</gene>
<feature type="signal peptide" evidence="7">
    <location>
        <begin position="1"/>
        <end position="21"/>
    </location>
</feature>
<evidence type="ECO:0000256" key="6">
    <source>
        <dbReference type="SAM" id="Phobius"/>
    </source>
</evidence>
<sequence>MAVRPELQAMVIMALTGLAYAMIDVSQTFLVEQALCRQFYAGSNPDMILPDGSVPESMCKIKQVQSEVAVLSGLLTLSILVVGFLITPLWTRLASRIGKRSVLLINAVGLVLATVAYSSVFYFYNLFNVHMILGLCVFTAVGGGIPVREIMLSMYIAENVSDDRLSDAFYTLTFLLIGMGSLGSFLGSLILRVNVWQLCATATCVYALTIPAVSFLPQSSPSHLTEQTDSTEAAPSSPLLLPPPKTHGSEDDGIVQQCRLLCGAILRALTIDLPQSLMLFVEAVREPLTRRVMAICFSSTMAMTVHNTFQQWASSNFHWKLASVNTLWSVGQVVSAAVLLALPFLSHKILRPLMGTKRRVDLWVALVSIIFSALGCLVLSISPSMLVYGIGLIVYSFGIGLNDSLRSLATSALRDNEAVQRLYMGIRTVQSLGAMIGIPLWSSLLSLILRSDGALPKGLTFFGASSLYFLSLYWGFSLQRFMRNGYAYQTAI</sequence>
<feature type="transmembrane region" description="Helical" evidence="6">
    <location>
        <begin position="329"/>
        <end position="350"/>
    </location>
</feature>
<dbReference type="EMBL" id="ML734973">
    <property type="protein sequence ID" value="KAB8205135.1"/>
    <property type="molecule type" value="Genomic_DNA"/>
</dbReference>
<accession>A0A5N6DJ37</accession>
<dbReference type="GO" id="GO:0022857">
    <property type="term" value="F:transmembrane transporter activity"/>
    <property type="evidence" value="ECO:0007669"/>
    <property type="project" value="InterPro"/>
</dbReference>
<feature type="compositionally biased region" description="Polar residues" evidence="5">
    <location>
        <begin position="221"/>
        <end position="234"/>
    </location>
</feature>
<evidence type="ECO:0000256" key="4">
    <source>
        <dbReference type="ARBA" id="ARBA00023136"/>
    </source>
</evidence>
<keyword evidence="3 6" id="KW-1133">Transmembrane helix</keyword>
<dbReference type="InterPro" id="IPR011701">
    <property type="entry name" value="MFS"/>
</dbReference>
<dbReference type="Gene3D" id="1.20.1250.20">
    <property type="entry name" value="MFS general substrate transporter like domains"/>
    <property type="match status" value="1"/>
</dbReference>
<feature type="transmembrane region" description="Helical" evidence="6">
    <location>
        <begin position="68"/>
        <end position="90"/>
    </location>
</feature>
<protein>
    <submittedName>
        <fullName evidence="8">Major facilitator superfamily domain-containing protein</fullName>
    </submittedName>
</protein>
<keyword evidence="2 6" id="KW-0812">Transmembrane</keyword>
<feature type="transmembrane region" description="Helical" evidence="6">
    <location>
        <begin position="129"/>
        <end position="147"/>
    </location>
</feature>
<evidence type="ECO:0000256" key="2">
    <source>
        <dbReference type="ARBA" id="ARBA00022692"/>
    </source>
</evidence>
<evidence type="ECO:0000313" key="8">
    <source>
        <dbReference type="EMBL" id="KAB8205135.1"/>
    </source>
</evidence>
<keyword evidence="7" id="KW-0732">Signal</keyword>
<evidence type="ECO:0000313" key="9">
    <source>
        <dbReference type="Proteomes" id="UP000326532"/>
    </source>
</evidence>
<dbReference type="Pfam" id="PF07690">
    <property type="entry name" value="MFS_1"/>
    <property type="match status" value="1"/>
</dbReference>
<feature type="region of interest" description="Disordered" evidence="5">
    <location>
        <begin position="221"/>
        <end position="251"/>
    </location>
</feature>
<dbReference type="SUPFAM" id="SSF103473">
    <property type="entry name" value="MFS general substrate transporter"/>
    <property type="match status" value="1"/>
</dbReference>
<evidence type="ECO:0000256" key="7">
    <source>
        <dbReference type="SAM" id="SignalP"/>
    </source>
</evidence>
<evidence type="ECO:0000256" key="3">
    <source>
        <dbReference type="ARBA" id="ARBA00022989"/>
    </source>
</evidence>
<dbReference type="VEuPathDB" id="FungiDB:BDV34DRAFT_196210"/>
<feature type="transmembrane region" description="Helical" evidence="6">
    <location>
        <begin position="362"/>
        <end position="381"/>
    </location>
</feature>
<dbReference type="PANTHER" id="PTHR23507">
    <property type="entry name" value="ZGC:174356"/>
    <property type="match status" value="1"/>
</dbReference>
<feature type="transmembrane region" description="Helical" evidence="6">
    <location>
        <begin position="102"/>
        <end position="123"/>
    </location>
</feature>
<feature type="chain" id="PRO_5024871883" evidence="7">
    <location>
        <begin position="22"/>
        <end position="492"/>
    </location>
</feature>
<evidence type="ECO:0000256" key="5">
    <source>
        <dbReference type="SAM" id="MobiDB-lite"/>
    </source>
</evidence>
<feature type="transmembrane region" description="Helical" evidence="6">
    <location>
        <begin position="195"/>
        <end position="216"/>
    </location>
</feature>
<comment type="subcellular location">
    <subcellularLocation>
        <location evidence="1">Membrane</location>
        <topology evidence="1">Multi-pass membrane protein</topology>
    </subcellularLocation>
</comment>
<keyword evidence="9" id="KW-1185">Reference proteome</keyword>
<dbReference type="AlphaFoldDB" id="A0A5N6DJ37"/>
<name>A0A5N6DJ37_ASPPA</name>
<feature type="transmembrane region" description="Helical" evidence="6">
    <location>
        <begin position="168"/>
        <end position="189"/>
    </location>
</feature>
<dbReference type="GO" id="GO:0016020">
    <property type="term" value="C:membrane"/>
    <property type="evidence" value="ECO:0007669"/>
    <property type="project" value="UniProtKB-SubCell"/>
</dbReference>
<feature type="transmembrane region" description="Helical" evidence="6">
    <location>
        <begin position="426"/>
        <end position="449"/>
    </location>
</feature>
<dbReference type="InterPro" id="IPR036259">
    <property type="entry name" value="MFS_trans_sf"/>
</dbReference>
<keyword evidence="4 6" id="KW-0472">Membrane</keyword>
<organism evidence="8 9">
    <name type="scientific">Aspergillus parasiticus</name>
    <dbReference type="NCBI Taxonomy" id="5067"/>
    <lineage>
        <taxon>Eukaryota</taxon>
        <taxon>Fungi</taxon>
        <taxon>Dikarya</taxon>
        <taxon>Ascomycota</taxon>
        <taxon>Pezizomycotina</taxon>
        <taxon>Eurotiomycetes</taxon>
        <taxon>Eurotiomycetidae</taxon>
        <taxon>Eurotiales</taxon>
        <taxon>Aspergillaceae</taxon>
        <taxon>Aspergillus</taxon>
        <taxon>Aspergillus subgen. Circumdati</taxon>
    </lineage>
</organism>
<dbReference type="OMA" id="MYMAESV"/>